<organism evidence="1 2">
    <name type="scientific">Sistotremastrum suecicum HHB10207 ss-3</name>
    <dbReference type="NCBI Taxonomy" id="1314776"/>
    <lineage>
        <taxon>Eukaryota</taxon>
        <taxon>Fungi</taxon>
        <taxon>Dikarya</taxon>
        <taxon>Basidiomycota</taxon>
        <taxon>Agaricomycotina</taxon>
        <taxon>Agaricomycetes</taxon>
        <taxon>Sistotremastrales</taxon>
        <taxon>Sistotremastraceae</taxon>
        <taxon>Sistotremastrum</taxon>
    </lineage>
</organism>
<proteinExistence type="predicted"/>
<gene>
    <name evidence="1" type="ORF">SISSUDRAFT_441971</name>
</gene>
<dbReference type="Proteomes" id="UP000076798">
    <property type="component" value="Unassembled WGS sequence"/>
</dbReference>
<dbReference type="AlphaFoldDB" id="A0A165YDK1"/>
<reference evidence="1 2" key="1">
    <citation type="journal article" date="2016" name="Mol. Biol. Evol.">
        <title>Comparative Genomics of Early-Diverging Mushroom-Forming Fungi Provides Insights into the Origins of Lignocellulose Decay Capabilities.</title>
        <authorList>
            <person name="Nagy L.G."/>
            <person name="Riley R."/>
            <person name="Tritt A."/>
            <person name="Adam C."/>
            <person name="Daum C."/>
            <person name="Floudas D."/>
            <person name="Sun H."/>
            <person name="Yadav J.S."/>
            <person name="Pangilinan J."/>
            <person name="Larsson K.H."/>
            <person name="Matsuura K."/>
            <person name="Barry K."/>
            <person name="Labutti K."/>
            <person name="Kuo R."/>
            <person name="Ohm R.A."/>
            <person name="Bhattacharya S.S."/>
            <person name="Shirouzu T."/>
            <person name="Yoshinaga Y."/>
            <person name="Martin F.M."/>
            <person name="Grigoriev I.V."/>
            <person name="Hibbett D.S."/>
        </authorList>
    </citation>
    <scope>NUCLEOTIDE SEQUENCE [LARGE SCALE GENOMIC DNA]</scope>
    <source>
        <strain evidence="1 2">HHB10207 ss-3</strain>
    </source>
</reference>
<dbReference type="EMBL" id="KV428264">
    <property type="protein sequence ID" value="KZT33131.1"/>
    <property type="molecule type" value="Genomic_DNA"/>
</dbReference>
<keyword evidence="2" id="KW-1185">Reference proteome</keyword>
<evidence type="ECO:0000313" key="2">
    <source>
        <dbReference type="Proteomes" id="UP000076798"/>
    </source>
</evidence>
<name>A0A165YDK1_9AGAM</name>
<protein>
    <submittedName>
        <fullName evidence="1">Uncharacterized protein</fullName>
    </submittedName>
</protein>
<sequence length="180" mass="20366">MLTEGPLPMKLGMLEHHCETRKDCDCESFERMAWHSNDEDVDSDPLTSAFCVSSLVDVLNLLRSSIPRMATLSVSGSAIALQCSLKLHQHRRLSHRSHRYLGSFLPLQYPFHFLLRIVAQIHSGTTCSISSRLSALLSPRYTSQRIVRHSGRQSLIFGITIIGPLIRLRDCFRLINVVSH</sequence>
<accession>A0A165YDK1</accession>
<evidence type="ECO:0000313" key="1">
    <source>
        <dbReference type="EMBL" id="KZT33131.1"/>
    </source>
</evidence>